<keyword evidence="3" id="KW-1185">Reference proteome</keyword>
<organism evidence="2 3">
    <name type="scientific">Streptomyces finlayi</name>
    <dbReference type="NCBI Taxonomy" id="67296"/>
    <lineage>
        <taxon>Bacteria</taxon>
        <taxon>Bacillati</taxon>
        <taxon>Actinomycetota</taxon>
        <taxon>Actinomycetes</taxon>
        <taxon>Kitasatosporales</taxon>
        <taxon>Streptomycetaceae</taxon>
        <taxon>Streptomyces</taxon>
    </lineage>
</organism>
<gene>
    <name evidence="2" type="ORF">F0344_29740</name>
</gene>
<name>A0A7G7BSB2_9ACTN</name>
<protein>
    <submittedName>
        <fullName evidence="2">Uncharacterized protein</fullName>
    </submittedName>
</protein>
<dbReference type="EMBL" id="CP045702">
    <property type="protein sequence ID" value="QNE78227.1"/>
    <property type="molecule type" value="Genomic_DNA"/>
</dbReference>
<reference evidence="3" key="1">
    <citation type="submission" date="2019-10" db="EMBL/GenBank/DDBJ databases">
        <title>Antimicrobial potential of Antarctic Bacteria.</title>
        <authorList>
            <person name="Benaud N."/>
            <person name="Edwards R.J."/>
            <person name="Ferrari B.C."/>
        </authorList>
    </citation>
    <scope>NUCLEOTIDE SEQUENCE [LARGE SCALE GENOMIC DNA]</scope>
    <source>
        <strain evidence="3">NBSH44</strain>
    </source>
</reference>
<dbReference type="RefSeq" id="WP_185303044.1">
    <property type="nucleotide sequence ID" value="NZ_CP045702.1"/>
</dbReference>
<evidence type="ECO:0000313" key="2">
    <source>
        <dbReference type="EMBL" id="QNE78227.1"/>
    </source>
</evidence>
<sequence>MSASSPSVFRAPPYLGDEDRGSRHPSAVATDRAGKALAARLSVPFHFASPHTPDDSAPRWRP</sequence>
<evidence type="ECO:0000256" key="1">
    <source>
        <dbReference type="SAM" id="MobiDB-lite"/>
    </source>
</evidence>
<feature type="region of interest" description="Disordered" evidence="1">
    <location>
        <begin position="1"/>
        <end position="32"/>
    </location>
</feature>
<dbReference type="KEGG" id="sfiy:F0344_29740"/>
<proteinExistence type="predicted"/>
<dbReference type="AlphaFoldDB" id="A0A7G7BSB2"/>
<evidence type="ECO:0000313" key="3">
    <source>
        <dbReference type="Proteomes" id="UP000515307"/>
    </source>
</evidence>
<dbReference type="Proteomes" id="UP000515307">
    <property type="component" value="Chromosome"/>
</dbReference>
<accession>A0A7G7BSB2</accession>